<dbReference type="Pfam" id="PF07603">
    <property type="entry name" value="Lcl_C"/>
    <property type="match status" value="1"/>
</dbReference>
<feature type="domain" description="Lcl C-terminal" evidence="1">
    <location>
        <begin position="33"/>
        <end position="162"/>
    </location>
</feature>
<dbReference type="OrthoDB" id="9813883at2"/>
<sequence>MNSIKFLIVFISIFWAFRGGFSIGPFSSGGTPGTIFDASTGLTWTQCSMGQAATAPCAGAPTTSAWSTALNYCNTLTTGGFVWRLPNIKEMYTIVNFASEAPSISTTSFPNTPNASDSYYWTSTTHPSPDGSGGRNRAMIVDFREGGSDDNLKTGLHYVRCVTGP</sequence>
<dbReference type="PANTHER" id="PTHR35812">
    <property type="entry name" value="LIPOPROTEIN"/>
    <property type="match status" value="1"/>
</dbReference>
<organism evidence="2 3">
    <name type="scientific">Leptospira tipperaryensis</name>
    <dbReference type="NCBI Taxonomy" id="2564040"/>
    <lineage>
        <taxon>Bacteria</taxon>
        <taxon>Pseudomonadati</taxon>
        <taxon>Spirochaetota</taxon>
        <taxon>Spirochaetia</taxon>
        <taxon>Leptospirales</taxon>
        <taxon>Leptospiraceae</taxon>
        <taxon>Leptospira</taxon>
    </lineage>
</organism>
<dbReference type="AlphaFoldDB" id="A0A1D7UUP5"/>
<evidence type="ECO:0000313" key="3">
    <source>
        <dbReference type="Proteomes" id="UP000094197"/>
    </source>
</evidence>
<proteinExistence type="predicted"/>
<dbReference type="InterPro" id="IPR011460">
    <property type="entry name" value="Lcl_C"/>
</dbReference>
<protein>
    <recommendedName>
        <fullName evidence="1">Lcl C-terminal domain-containing protein</fullName>
    </recommendedName>
</protein>
<dbReference type="RefSeq" id="WP_069606570.1">
    <property type="nucleotide sequence ID" value="NZ_CP015217.1"/>
</dbReference>
<dbReference type="PANTHER" id="PTHR35812:SF1">
    <property type="entry name" value="LIPOPROTEIN"/>
    <property type="match status" value="1"/>
</dbReference>
<dbReference type="KEGG" id="laj:A0128_05400"/>
<evidence type="ECO:0000259" key="1">
    <source>
        <dbReference type="Pfam" id="PF07603"/>
    </source>
</evidence>
<evidence type="ECO:0000313" key="2">
    <source>
        <dbReference type="EMBL" id="AOP33330.1"/>
    </source>
</evidence>
<dbReference type="EMBL" id="CP015217">
    <property type="protein sequence ID" value="AOP33330.1"/>
    <property type="molecule type" value="Genomic_DNA"/>
</dbReference>
<name>A0A1D7UUP5_9LEPT</name>
<dbReference type="Proteomes" id="UP000094197">
    <property type="component" value="Chromosome 1"/>
</dbReference>
<reference evidence="2 3" key="1">
    <citation type="submission" date="2016-04" db="EMBL/GenBank/DDBJ databases">
        <title>Complete genome seqeunce of Leptospira alstonii serovar Room22.</title>
        <authorList>
            <person name="Nally J.E."/>
            <person name="Bayles D.O."/>
            <person name="Hurley D."/>
            <person name="Fanning S."/>
            <person name="McMahon B.J."/>
            <person name="Arent Z."/>
        </authorList>
    </citation>
    <scope>NUCLEOTIDE SEQUENCE [LARGE SCALE GENOMIC DNA]</scope>
    <source>
        <strain evidence="2 3">GWTS #1</strain>
    </source>
</reference>
<keyword evidence="3" id="KW-1185">Reference proteome</keyword>
<accession>A0A1D7UUP5</accession>
<gene>
    <name evidence="2" type="ORF">A0128_05400</name>
</gene>